<accession>A0ACB5SHV0</accession>
<dbReference type="Proteomes" id="UP001165186">
    <property type="component" value="Unassembled WGS sequence"/>
</dbReference>
<evidence type="ECO:0000313" key="1">
    <source>
        <dbReference type="EMBL" id="GME41682.1"/>
    </source>
</evidence>
<sequence length="383" mass="41755">MSTYFHFGPPPSSCREEVFSSSHSPSNIPSLTPASTLGSSVDASPTQNTAGDDVLEYSLFPGLKNDKMEDVEELQKEDPLGVDMWKFFKKQKQSRVPDAERMENMTWRMMSINLRKVQLQNPTQTTFSAVPESRLDAHSFVQVPDHRHQRAYASAAPPHRAHDPSGFHAASGYGIRNGPRGSVNVPPLTRPEPSVPAAHSRHVSLAAAYSNPPSFESATHVPGYQPAAHQDSYADVVAWDPGWAEDAFGGQPLYGPPAIKREEVEAEPSFGASGDLSGEHWLAQDAERGFVQQESFAGQFGSAQPGASEWQRFQENHYAELLEQKPLFGTHPEQYGNAIGGSDFGFEVSMSGAQGLGYQGQGVWGMSLSPDCVAAGRKRRKGQ</sequence>
<gene>
    <name evidence="1" type="primary">g10683</name>
    <name evidence="1" type="ORF">NpPPO83_00010683</name>
</gene>
<proteinExistence type="predicted"/>
<comment type="caution">
    <text evidence="1">The sequence shown here is derived from an EMBL/GenBank/DDBJ whole genome shotgun (WGS) entry which is preliminary data.</text>
</comment>
<protein>
    <submittedName>
        <fullName evidence="1">Nitrogen regulatory protein area</fullName>
    </submittedName>
</protein>
<reference evidence="1" key="1">
    <citation type="submission" date="2024-09" db="EMBL/GenBank/DDBJ databases">
        <title>Draft Genome Sequences of Neofusicoccum parvum.</title>
        <authorList>
            <person name="Ashida A."/>
            <person name="Camagna M."/>
            <person name="Tanaka A."/>
            <person name="Takemoto D."/>
        </authorList>
    </citation>
    <scope>NUCLEOTIDE SEQUENCE</scope>
    <source>
        <strain evidence="1">PPO83</strain>
    </source>
</reference>
<keyword evidence="2" id="KW-1185">Reference proteome</keyword>
<evidence type="ECO:0000313" key="2">
    <source>
        <dbReference type="Proteomes" id="UP001165186"/>
    </source>
</evidence>
<dbReference type="EMBL" id="BSXG01000099">
    <property type="protein sequence ID" value="GME41682.1"/>
    <property type="molecule type" value="Genomic_DNA"/>
</dbReference>
<name>A0ACB5SHV0_9PEZI</name>
<organism evidence="1 2">
    <name type="scientific">Neofusicoccum parvum</name>
    <dbReference type="NCBI Taxonomy" id="310453"/>
    <lineage>
        <taxon>Eukaryota</taxon>
        <taxon>Fungi</taxon>
        <taxon>Dikarya</taxon>
        <taxon>Ascomycota</taxon>
        <taxon>Pezizomycotina</taxon>
        <taxon>Dothideomycetes</taxon>
        <taxon>Dothideomycetes incertae sedis</taxon>
        <taxon>Botryosphaeriales</taxon>
        <taxon>Botryosphaeriaceae</taxon>
        <taxon>Neofusicoccum</taxon>
    </lineage>
</organism>